<evidence type="ECO:0000256" key="2">
    <source>
        <dbReference type="ARBA" id="ARBA00022475"/>
    </source>
</evidence>
<dbReference type="GO" id="GO:0052621">
    <property type="term" value="F:diguanylate cyclase activity"/>
    <property type="evidence" value="ECO:0007669"/>
    <property type="project" value="TreeGrafter"/>
</dbReference>
<dbReference type="InterPro" id="IPR050469">
    <property type="entry name" value="Diguanylate_Cyclase"/>
</dbReference>
<evidence type="ECO:0000313" key="9">
    <source>
        <dbReference type="Proteomes" id="UP001056429"/>
    </source>
</evidence>
<evidence type="ECO:0000256" key="4">
    <source>
        <dbReference type="ARBA" id="ARBA00022989"/>
    </source>
</evidence>
<gene>
    <name evidence="8" type="ORF">KDK92_16065</name>
</gene>
<dbReference type="GO" id="GO:0005886">
    <property type="term" value="C:plasma membrane"/>
    <property type="evidence" value="ECO:0007669"/>
    <property type="project" value="UniProtKB-SubCell"/>
</dbReference>
<dbReference type="RefSeq" id="WP_250860357.1">
    <property type="nucleotide sequence ID" value="NZ_JAGSOJ010000003.1"/>
</dbReference>
<evidence type="ECO:0000256" key="6">
    <source>
        <dbReference type="SAM" id="Phobius"/>
    </source>
</evidence>
<dbReference type="SUPFAM" id="SSF55073">
    <property type="entry name" value="Nucleotide cyclase"/>
    <property type="match status" value="1"/>
</dbReference>
<dbReference type="Pfam" id="PF00990">
    <property type="entry name" value="GGDEF"/>
    <property type="match status" value="1"/>
</dbReference>
<proteinExistence type="predicted"/>
<evidence type="ECO:0000256" key="3">
    <source>
        <dbReference type="ARBA" id="ARBA00022692"/>
    </source>
</evidence>
<comment type="subcellular location">
    <subcellularLocation>
        <location evidence="1">Cell membrane</location>
        <topology evidence="1">Multi-pass membrane protein</topology>
    </subcellularLocation>
</comment>
<accession>A0A9J6P3Y7</accession>
<feature type="domain" description="GGDEF" evidence="7">
    <location>
        <begin position="524"/>
        <end position="656"/>
    </location>
</feature>
<evidence type="ECO:0000256" key="5">
    <source>
        <dbReference type="ARBA" id="ARBA00023136"/>
    </source>
</evidence>
<dbReference type="NCBIfam" id="TIGR00229">
    <property type="entry name" value="sensory_box"/>
    <property type="match status" value="1"/>
</dbReference>
<dbReference type="SMART" id="SM00267">
    <property type="entry name" value="GGDEF"/>
    <property type="match status" value="1"/>
</dbReference>
<keyword evidence="2" id="KW-1003">Cell membrane</keyword>
<evidence type="ECO:0000259" key="7">
    <source>
        <dbReference type="PROSITE" id="PS50887"/>
    </source>
</evidence>
<dbReference type="AlphaFoldDB" id="A0A9J6P3Y7"/>
<keyword evidence="9" id="KW-1185">Reference proteome</keyword>
<dbReference type="InterPro" id="IPR033480">
    <property type="entry name" value="sCache_2"/>
</dbReference>
<keyword evidence="3 6" id="KW-0812">Transmembrane</keyword>
<evidence type="ECO:0000313" key="8">
    <source>
        <dbReference type="EMBL" id="MCM1991251.1"/>
    </source>
</evidence>
<reference evidence="8" key="1">
    <citation type="journal article" date="2021" name="mSystems">
        <title>Bacteria and Archaea Synergistically Convert Glycine Betaine to Biogenic Methane in the Formosa Cold Seep of the South China Sea.</title>
        <authorList>
            <person name="Li L."/>
            <person name="Zhang W."/>
            <person name="Zhang S."/>
            <person name="Song L."/>
            <person name="Sun Q."/>
            <person name="Zhang H."/>
            <person name="Xiang H."/>
            <person name="Dong X."/>
        </authorList>
    </citation>
    <scope>NUCLEOTIDE SEQUENCE</scope>
    <source>
        <strain evidence="8">ZWT</strain>
    </source>
</reference>
<dbReference type="PANTHER" id="PTHR45138:SF9">
    <property type="entry name" value="DIGUANYLATE CYCLASE DGCM-RELATED"/>
    <property type="match status" value="1"/>
</dbReference>
<feature type="transmembrane region" description="Helical" evidence="6">
    <location>
        <begin position="16"/>
        <end position="36"/>
    </location>
</feature>
<dbReference type="CDD" id="cd01949">
    <property type="entry name" value="GGDEF"/>
    <property type="match status" value="1"/>
</dbReference>
<organism evidence="8 9">
    <name type="scientific">Oceanirhabdus seepicola</name>
    <dbReference type="NCBI Taxonomy" id="2828781"/>
    <lineage>
        <taxon>Bacteria</taxon>
        <taxon>Bacillati</taxon>
        <taxon>Bacillota</taxon>
        <taxon>Clostridia</taxon>
        <taxon>Eubacteriales</taxon>
        <taxon>Clostridiaceae</taxon>
        <taxon>Oceanirhabdus</taxon>
    </lineage>
</organism>
<dbReference type="Proteomes" id="UP001056429">
    <property type="component" value="Unassembled WGS sequence"/>
</dbReference>
<name>A0A9J6P3Y7_9CLOT</name>
<feature type="transmembrane region" description="Helical" evidence="6">
    <location>
        <begin position="345"/>
        <end position="368"/>
    </location>
</feature>
<keyword evidence="5 6" id="KW-0472">Membrane</keyword>
<dbReference type="InterPro" id="IPR043128">
    <property type="entry name" value="Rev_trsase/Diguanyl_cyclase"/>
</dbReference>
<dbReference type="InterPro" id="IPR000014">
    <property type="entry name" value="PAS"/>
</dbReference>
<dbReference type="FunFam" id="3.30.70.270:FF:000001">
    <property type="entry name" value="Diguanylate cyclase domain protein"/>
    <property type="match status" value="1"/>
</dbReference>
<sequence>MKLSTKVKKITTLTSVVYILLVIIILGSFIFHMSYIKFNEEAELLREAYYNEQKEVMKNQVYGVYEYIEYHKSKTEEKLKKEIKGRVYAGITIVESIYENNKDKTEVEIEKLIKDALRNVRFNNGSGYYFANRLDGTSILNSISPNTEGHNLLKFKNSDGVYVVKDIIEFVKNNEEGFYEYSWTKPYLTGNKYRKISFVKYFEPLDMYIGTGLYIDDVEEKVKNEVLDRISQIRYRNDGYIFVTTYEGTALVFAQEELIGKDVSNIKDINGVEIHNEEKKVINTSGEGFVEYVWPKPNKEGVYPKITFVKGIDDWKWILGTGKYTDEIEETIEMKKLHLMKEIKYAIFKITAIVILIGVIVTVCQLYLLKWTQHAMKEEEKIYEILTNLSEDGIFILEPNGKILESNDKGLLLISCSKLEVFKLNFNSLIIDPLFKNRIIEISKETYLKDKNNKIMPVELHVKSIEINRKRRFIAYVRDLTERKLYEDTLKHNAITDELTSVYNRRFIITQLKSEIKIVEQMGNSTSIVLLDIDKFKILNDTYGHIFGDKVLKGLCKMFKDNLRSTDFIGRYGGEEFIIILPDTEKILALKIIERIKEYFSNIKWMEDENLSITFSAGIVEIDSSTISKNVTDCIEEVDKLLYKAKENGRNRIEIN</sequence>
<dbReference type="PROSITE" id="PS50887">
    <property type="entry name" value="GGDEF"/>
    <property type="match status" value="1"/>
</dbReference>
<dbReference type="Gene3D" id="3.30.450.20">
    <property type="entry name" value="PAS domain"/>
    <property type="match status" value="3"/>
</dbReference>
<comment type="caution">
    <text evidence="8">The sequence shown here is derived from an EMBL/GenBank/DDBJ whole genome shotgun (WGS) entry which is preliminary data.</text>
</comment>
<dbReference type="SMART" id="SM01049">
    <property type="entry name" value="Cache_2"/>
    <property type="match status" value="2"/>
</dbReference>
<dbReference type="InterPro" id="IPR004010">
    <property type="entry name" value="Double_Cache_2"/>
</dbReference>
<dbReference type="Gene3D" id="3.30.70.270">
    <property type="match status" value="1"/>
</dbReference>
<dbReference type="EMBL" id="JAGSOJ010000003">
    <property type="protein sequence ID" value="MCM1991251.1"/>
    <property type="molecule type" value="Genomic_DNA"/>
</dbReference>
<dbReference type="SUPFAM" id="SSF55785">
    <property type="entry name" value="PYP-like sensor domain (PAS domain)"/>
    <property type="match status" value="1"/>
</dbReference>
<dbReference type="InterPro" id="IPR000160">
    <property type="entry name" value="GGDEF_dom"/>
</dbReference>
<dbReference type="NCBIfam" id="TIGR00254">
    <property type="entry name" value="GGDEF"/>
    <property type="match status" value="1"/>
</dbReference>
<protein>
    <submittedName>
        <fullName evidence="8">Cache domain-containing protein</fullName>
    </submittedName>
</protein>
<reference evidence="8" key="2">
    <citation type="submission" date="2021-04" db="EMBL/GenBank/DDBJ databases">
        <authorList>
            <person name="Dong X."/>
        </authorList>
    </citation>
    <scope>NUCLEOTIDE SEQUENCE</scope>
    <source>
        <strain evidence="8">ZWT</strain>
    </source>
</reference>
<dbReference type="InterPro" id="IPR029787">
    <property type="entry name" value="Nucleotide_cyclase"/>
</dbReference>
<evidence type="ECO:0000256" key="1">
    <source>
        <dbReference type="ARBA" id="ARBA00004651"/>
    </source>
</evidence>
<dbReference type="InterPro" id="IPR035965">
    <property type="entry name" value="PAS-like_dom_sf"/>
</dbReference>
<dbReference type="Pfam" id="PF08269">
    <property type="entry name" value="dCache_2"/>
    <property type="match status" value="1"/>
</dbReference>
<dbReference type="PANTHER" id="PTHR45138">
    <property type="entry name" value="REGULATORY COMPONENTS OF SENSORY TRANSDUCTION SYSTEM"/>
    <property type="match status" value="1"/>
</dbReference>
<keyword evidence="4 6" id="KW-1133">Transmembrane helix</keyword>